<evidence type="ECO:0000256" key="2">
    <source>
        <dbReference type="ARBA" id="ARBA00034247"/>
    </source>
</evidence>
<dbReference type="Proteomes" id="UP000078428">
    <property type="component" value="Unassembled WGS sequence"/>
</dbReference>
<feature type="transmembrane region" description="Helical" evidence="3">
    <location>
        <begin position="98"/>
        <end position="117"/>
    </location>
</feature>
<evidence type="ECO:0000313" key="6">
    <source>
        <dbReference type="Proteomes" id="UP000078428"/>
    </source>
</evidence>
<comment type="catalytic activity">
    <reaction evidence="2">
        <text>2 GTP = 3',3'-c-di-GMP + 2 diphosphate</text>
        <dbReference type="Rhea" id="RHEA:24898"/>
        <dbReference type="ChEBI" id="CHEBI:33019"/>
        <dbReference type="ChEBI" id="CHEBI:37565"/>
        <dbReference type="ChEBI" id="CHEBI:58805"/>
        <dbReference type="EC" id="2.7.7.65"/>
    </reaction>
</comment>
<feature type="transmembrane region" description="Helical" evidence="3">
    <location>
        <begin position="190"/>
        <end position="210"/>
    </location>
</feature>
<evidence type="ECO:0000256" key="3">
    <source>
        <dbReference type="SAM" id="Phobius"/>
    </source>
</evidence>
<dbReference type="RefSeq" id="WP_068489226.1">
    <property type="nucleotide sequence ID" value="NZ_LWQT01000010.1"/>
</dbReference>
<dbReference type="GO" id="GO:0005886">
    <property type="term" value="C:plasma membrane"/>
    <property type="evidence" value="ECO:0007669"/>
    <property type="project" value="TreeGrafter"/>
</dbReference>
<evidence type="ECO:0000313" key="5">
    <source>
        <dbReference type="EMBL" id="OAN55955.1"/>
    </source>
</evidence>
<dbReference type="EC" id="2.7.7.65" evidence="1"/>
<dbReference type="EMBL" id="LWQT01000010">
    <property type="protein sequence ID" value="OAN55955.1"/>
    <property type="molecule type" value="Genomic_DNA"/>
</dbReference>
<dbReference type="InterPro" id="IPR029787">
    <property type="entry name" value="Nucleotide_cyclase"/>
</dbReference>
<dbReference type="STRING" id="1285242.A6A04_10340"/>
<evidence type="ECO:0000259" key="4">
    <source>
        <dbReference type="PROSITE" id="PS50887"/>
    </source>
</evidence>
<accession>A0A178MXW5</accession>
<keyword evidence="3" id="KW-1133">Transmembrane helix</keyword>
<feature type="transmembrane region" description="Helical" evidence="3">
    <location>
        <begin position="154"/>
        <end position="175"/>
    </location>
</feature>
<keyword evidence="3" id="KW-0812">Transmembrane</keyword>
<dbReference type="FunFam" id="3.30.70.270:FF:000001">
    <property type="entry name" value="Diguanylate cyclase domain protein"/>
    <property type="match status" value="1"/>
</dbReference>
<gene>
    <name evidence="5" type="ORF">A6A04_10340</name>
</gene>
<feature type="transmembrane region" description="Helical" evidence="3">
    <location>
        <begin position="123"/>
        <end position="142"/>
    </location>
</feature>
<dbReference type="GO" id="GO:0052621">
    <property type="term" value="F:diguanylate cyclase activity"/>
    <property type="evidence" value="ECO:0007669"/>
    <property type="project" value="UniProtKB-EC"/>
</dbReference>
<dbReference type="AlphaFoldDB" id="A0A178MXW5"/>
<dbReference type="InterPro" id="IPR000160">
    <property type="entry name" value="GGDEF_dom"/>
</dbReference>
<proteinExistence type="predicted"/>
<evidence type="ECO:0000256" key="1">
    <source>
        <dbReference type="ARBA" id="ARBA00012528"/>
    </source>
</evidence>
<feature type="transmembrane region" description="Helical" evidence="3">
    <location>
        <begin position="65"/>
        <end position="86"/>
    </location>
</feature>
<dbReference type="CDD" id="cd01949">
    <property type="entry name" value="GGDEF"/>
    <property type="match status" value="1"/>
</dbReference>
<dbReference type="GO" id="GO:0043709">
    <property type="term" value="P:cell adhesion involved in single-species biofilm formation"/>
    <property type="evidence" value="ECO:0007669"/>
    <property type="project" value="TreeGrafter"/>
</dbReference>
<keyword evidence="6" id="KW-1185">Reference proteome</keyword>
<dbReference type="PANTHER" id="PTHR45138">
    <property type="entry name" value="REGULATORY COMPONENTS OF SENSORY TRANSDUCTION SYSTEM"/>
    <property type="match status" value="1"/>
</dbReference>
<comment type="caution">
    <text evidence="5">The sequence shown here is derived from an EMBL/GenBank/DDBJ whole genome shotgun (WGS) entry which is preliminary data.</text>
</comment>
<dbReference type="PANTHER" id="PTHR45138:SF9">
    <property type="entry name" value="DIGUANYLATE CYCLASE DGCM-RELATED"/>
    <property type="match status" value="1"/>
</dbReference>
<dbReference type="PROSITE" id="PS50887">
    <property type="entry name" value="GGDEF"/>
    <property type="match status" value="1"/>
</dbReference>
<dbReference type="Gene3D" id="3.30.70.270">
    <property type="match status" value="1"/>
</dbReference>
<dbReference type="SUPFAM" id="SSF55073">
    <property type="entry name" value="Nucleotide cyclase"/>
    <property type="match status" value="1"/>
</dbReference>
<dbReference type="NCBIfam" id="TIGR00254">
    <property type="entry name" value="GGDEF"/>
    <property type="match status" value="1"/>
</dbReference>
<dbReference type="InterPro" id="IPR050469">
    <property type="entry name" value="Diguanylate_Cyclase"/>
</dbReference>
<reference evidence="5 6" key="1">
    <citation type="submission" date="2016-04" db="EMBL/GenBank/DDBJ databases">
        <title>Draft genome sequence of freshwater magnetotactic bacteria Magnetospirillum marisnigri SP-1 and Magnetospirillum moscoviense BB-1.</title>
        <authorList>
            <person name="Koziaeva V."/>
            <person name="Dziuba M.V."/>
            <person name="Ivanov T.M."/>
            <person name="Kuznetsov B."/>
            <person name="Grouzdev D.S."/>
        </authorList>
    </citation>
    <scope>NUCLEOTIDE SEQUENCE [LARGE SCALE GENOMIC DNA]</scope>
    <source>
        <strain evidence="5 6">SP-1</strain>
    </source>
</reference>
<dbReference type="GO" id="GO:1902201">
    <property type="term" value="P:negative regulation of bacterial-type flagellum-dependent cell motility"/>
    <property type="evidence" value="ECO:0007669"/>
    <property type="project" value="TreeGrafter"/>
</dbReference>
<keyword evidence="3" id="KW-0472">Membrane</keyword>
<organism evidence="5 6">
    <name type="scientific">Paramagnetospirillum marisnigri</name>
    <dbReference type="NCBI Taxonomy" id="1285242"/>
    <lineage>
        <taxon>Bacteria</taxon>
        <taxon>Pseudomonadati</taxon>
        <taxon>Pseudomonadota</taxon>
        <taxon>Alphaproteobacteria</taxon>
        <taxon>Rhodospirillales</taxon>
        <taxon>Magnetospirillaceae</taxon>
        <taxon>Paramagnetospirillum</taxon>
    </lineage>
</organism>
<feature type="transmembrane region" description="Helical" evidence="3">
    <location>
        <begin position="6"/>
        <end position="27"/>
    </location>
</feature>
<protein>
    <recommendedName>
        <fullName evidence="1">diguanylate cyclase</fullName>
        <ecNumber evidence="1">2.7.7.65</ecNumber>
    </recommendedName>
</protein>
<dbReference type="Pfam" id="PF00990">
    <property type="entry name" value="GGDEF"/>
    <property type="match status" value="1"/>
</dbReference>
<name>A0A178MXW5_9PROT</name>
<dbReference type="SMART" id="SM00267">
    <property type="entry name" value="GGDEF"/>
    <property type="match status" value="1"/>
</dbReference>
<dbReference type="InterPro" id="IPR043128">
    <property type="entry name" value="Rev_trsase/Diguanyl_cyclase"/>
</dbReference>
<sequence>MSFDTKTLWVALAVSNMLFGLLMLAYANPGGDRSISRTWAIGQVVKGVAIVLIVLKTALPYPVSFVGNSLYMVGHFLELLAFLAYAGQSCRRGQALGVLLGLLALYNLAVGLIPFGAEPRHMAVLFSLSLCILYTLNALALLASGRRRSLVQRLLIASNGLIAVTALARALVAWLSESWDPHQGMLANQALFLAGFIFSISDGFGFLLLVKEDADRDLLRMATVDGLTGLANRMAFMLQAEDRRKLCLRTGQPISLLMMDVDNFKRINDVHGHATGDAVLRAIGELMRKQFRDVDVCGRLGGEEFAVVLPGTPVAAAMEVAERLRLGLAETPITVEGVSLRITASFGVADLASLHGLEQTMSLADQRLYQAKNLGRNRVVGIQPLA</sequence>
<feature type="domain" description="GGDEF" evidence="4">
    <location>
        <begin position="252"/>
        <end position="384"/>
    </location>
</feature>